<organism evidence="9 10">
    <name type="scientific">Anaeromyxobacter diazotrophicus</name>
    <dbReference type="NCBI Taxonomy" id="2590199"/>
    <lineage>
        <taxon>Bacteria</taxon>
        <taxon>Pseudomonadati</taxon>
        <taxon>Myxococcota</taxon>
        <taxon>Myxococcia</taxon>
        <taxon>Myxococcales</taxon>
        <taxon>Cystobacterineae</taxon>
        <taxon>Anaeromyxobacteraceae</taxon>
        <taxon>Anaeromyxobacter</taxon>
    </lineage>
</organism>
<dbReference type="Gene3D" id="3.40.640.10">
    <property type="entry name" value="Type I PLP-dependent aspartate aminotransferase-like (Major domain)"/>
    <property type="match status" value="1"/>
</dbReference>
<evidence type="ECO:0000256" key="7">
    <source>
        <dbReference type="PIRSR" id="PIRSR000524-50"/>
    </source>
</evidence>
<reference evidence="10" key="1">
    <citation type="journal article" date="2020" name="Appl. Environ. Microbiol.">
        <title>Diazotrophic Anaeromyxobacter Isolates from Soils.</title>
        <authorList>
            <person name="Masuda Y."/>
            <person name="Yamanaka H."/>
            <person name="Xu Z.X."/>
            <person name="Shiratori Y."/>
            <person name="Aono T."/>
            <person name="Amachi S."/>
            <person name="Senoo K."/>
            <person name="Itoh H."/>
        </authorList>
    </citation>
    <scope>NUCLEOTIDE SEQUENCE [LARGE SCALE GENOMIC DNA]</scope>
    <source>
        <strain evidence="10">R267</strain>
    </source>
</reference>
<keyword evidence="5 7" id="KW-0663">Pyridoxal phosphate</keyword>
<evidence type="ECO:0000256" key="1">
    <source>
        <dbReference type="ARBA" id="ARBA00001933"/>
    </source>
</evidence>
<dbReference type="EMBL" id="BJTG01000001">
    <property type="protein sequence ID" value="GEJ55286.1"/>
    <property type="molecule type" value="Genomic_DNA"/>
</dbReference>
<feature type="domain" description="Aminotransferase class V" evidence="8">
    <location>
        <begin position="37"/>
        <end position="339"/>
    </location>
</feature>
<dbReference type="GO" id="GO:0008453">
    <property type="term" value="F:alanine-glyoxylate transaminase activity"/>
    <property type="evidence" value="ECO:0007669"/>
    <property type="project" value="TreeGrafter"/>
</dbReference>
<dbReference type="CDD" id="cd06451">
    <property type="entry name" value="AGAT_like"/>
    <property type="match status" value="1"/>
</dbReference>
<comment type="similarity">
    <text evidence="2">Belongs to the class-V pyridoxal-phosphate-dependent aminotransferase family.</text>
</comment>
<evidence type="ECO:0000313" key="9">
    <source>
        <dbReference type="EMBL" id="GEJ55286.1"/>
    </source>
</evidence>
<dbReference type="Pfam" id="PF00266">
    <property type="entry name" value="Aminotran_5"/>
    <property type="match status" value="1"/>
</dbReference>
<dbReference type="Proteomes" id="UP000503640">
    <property type="component" value="Unassembled WGS sequence"/>
</dbReference>
<comment type="cofactor">
    <cofactor evidence="1 7">
        <name>pyridoxal 5'-phosphate</name>
        <dbReference type="ChEBI" id="CHEBI:597326"/>
    </cofactor>
</comment>
<evidence type="ECO:0000256" key="5">
    <source>
        <dbReference type="ARBA" id="ARBA00022898"/>
    </source>
</evidence>
<evidence type="ECO:0000256" key="4">
    <source>
        <dbReference type="ARBA" id="ARBA00022679"/>
    </source>
</evidence>
<proteinExistence type="inferred from homology"/>
<evidence type="ECO:0000256" key="2">
    <source>
        <dbReference type="ARBA" id="ARBA00009236"/>
    </source>
</evidence>
<feature type="modified residue" description="N6-(pyridoxal phosphate)lysine" evidence="7">
    <location>
        <position position="200"/>
    </location>
</feature>
<feature type="binding site" evidence="6">
    <location>
        <position position="349"/>
    </location>
    <ligand>
        <name>substrate</name>
    </ligand>
</feature>
<keyword evidence="4 9" id="KW-0808">Transferase</keyword>
<dbReference type="FunFam" id="3.40.640.10:FF:000027">
    <property type="entry name" value="Serine--pyruvate aminotransferase, mitochondrial"/>
    <property type="match status" value="1"/>
</dbReference>
<dbReference type="InterPro" id="IPR000192">
    <property type="entry name" value="Aminotrans_V_dom"/>
</dbReference>
<dbReference type="AlphaFoldDB" id="A0A7I9VFW5"/>
<gene>
    <name evidence="9" type="ORF">AMYX_00270</name>
</gene>
<dbReference type="InterPro" id="IPR024169">
    <property type="entry name" value="SP_NH2Trfase/AEP_transaminase"/>
</dbReference>
<dbReference type="PIRSF" id="PIRSF000524">
    <property type="entry name" value="SPT"/>
    <property type="match status" value="1"/>
</dbReference>
<protein>
    <submittedName>
        <fullName evidence="9">Alanine--glyoxylate aminotransferase</fullName>
    </submittedName>
</protein>
<dbReference type="PANTHER" id="PTHR21152:SF40">
    <property type="entry name" value="ALANINE--GLYOXYLATE AMINOTRANSFERASE"/>
    <property type="match status" value="1"/>
</dbReference>
<dbReference type="Gene3D" id="3.90.1150.10">
    <property type="entry name" value="Aspartate Aminotransferase, domain 1"/>
    <property type="match status" value="1"/>
</dbReference>
<sequence length="395" mass="42123">MASTVPELKPSSRLLLGPGPSMVHPRVLRAMSTPLLGHLDPEFLVIMNEVQGMLRTVFQTENPFTIAISGTGSAGMEAALVNVVEPGDKVIVCVAGVFGARLAEIVGRCGGQLVKLEVPWGQVFTLDRIEEALRKEGRVRAVAIVHAETSTGAQQPLDGLGKLCRDHGALLVVDAVTSLGGVPVEVDRNGIDVCYSGTQKCLSCPPGLAPLTFSPRALELVRARKHKVQSWYLDVSMIADYWADGKRAYHHTAPISMVYALRESLRLVLEEGLEPRFARHRRHSAAVMAGLAELGCTPNAAEGHRLPSLNCVRTPEGVNDEAPIRKALLADHGIEIGGGLGPLVGKIWRIGLMGESSRQEHVLAVLAALEQALARTGRAVAPGAAVSAALKTYAR</sequence>
<dbReference type="InterPro" id="IPR015424">
    <property type="entry name" value="PyrdxlP-dep_Trfase"/>
</dbReference>
<keyword evidence="10" id="KW-1185">Reference proteome</keyword>
<evidence type="ECO:0000256" key="6">
    <source>
        <dbReference type="PIRSR" id="PIRSR000524-1"/>
    </source>
</evidence>
<keyword evidence="3 9" id="KW-0032">Aminotransferase</keyword>
<dbReference type="GO" id="GO:0019265">
    <property type="term" value="P:glycine biosynthetic process, by transamination of glyoxylate"/>
    <property type="evidence" value="ECO:0007669"/>
    <property type="project" value="TreeGrafter"/>
</dbReference>
<dbReference type="PANTHER" id="PTHR21152">
    <property type="entry name" value="AMINOTRANSFERASE CLASS V"/>
    <property type="match status" value="1"/>
</dbReference>
<evidence type="ECO:0000313" key="10">
    <source>
        <dbReference type="Proteomes" id="UP000503640"/>
    </source>
</evidence>
<dbReference type="InterPro" id="IPR015422">
    <property type="entry name" value="PyrdxlP-dep_Trfase_small"/>
</dbReference>
<accession>A0A7I9VFW5</accession>
<dbReference type="GO" id="GO:0004760">
    <property type="term" value="F:L-serine-pyruvate transaminase activity"/>
    <property type="evidence" value="ECO:0007669"/>
    <property type="project" value="TreeGrafter"/>
</dbReference>
<name>A0A7I9VFW5_9BACT</name>
<evidence type="ECO:0000256" key="3">
    <source>
        <dbReference type="ARBA" id="ARBA00022576"/>
    </source>
</evidence>
<dbReference type="RefSeq" id="WP_176062099.1">
    <property type="nucleotide sequence ID" value="NZ_BJTG01000001.1"/>
</dbReference>
<evidence type="ECO:0000259" key="8">
    <source>
        <dbReference type="Pfam" id="PF00266"/>
    </source>
</evidence>
<comment type="caution">
    <text evidence="9">The sequence shown here is derived from an EMBL/GenBank/DDBJ whole genome shotgun (WGS) entry which is preliminary data.</text>
</comment>
<dbReference type="SUPFAM" id="SSF53383">
    <property type="entry name" value="PLP-dependent transferases"/>
    <property type="match status" value="1"/>
</dbReference>
<dbReference type="InterPro" id="IPR015421">
    <property type="entry name" value="PyrdxlP-dep_Trfase_major"/>
</dbReference>